<dbReference type="EMBL" id="JACORU010000006">
    <property type="protein sequence ID" value="MBC5766144.1"/>
    <property type="molecule type" value="Genomic_DNA"/>
</dbReference>
<protein>
    <submittedName>
        <fullName evidence="1">Uncharacterized protein</fullName>
    </submittedName>
</protein>
<accession>A0A923S342</accession>
<sequence>MHIHQLSVTYLPEQDRILMRINTTDGEEMRIWLTRRLMVGLWPLLSRMLTDHLLKLDSAGAAIDTADEELKKMLADFRKEEFLRQADFDTPYKEAQETRLPLGEEPLLVTDVDATPLPAGPLRLAFNERPASGSAPRSFQMEMEPKLMQGLMHLLEQALTQSGWRDPFMAAPVHEEAAADEDASGSRRPRYLN</sequence>
<comment type="caution">
    <text evidence="1">The sequence shown here is derived from an EMBL/GenBank/DDBJ whole genome shotgun (WGS) entry which is preliminary data.</text>
</comment>
<organism evidence="1 2">
    <name type="scientific">Ramlibacter albus</name>
    <dbReference type="NCBI Taxonomy" id="2079448"/>
    <lineage>
        <taxon>Bacteria</taxon>
        <taxon>Pseudomonadati</taxon>
        <taxon>Pseudomonadota</taxon>
        <taxon>Betaproteobacteria</taxon>
        <taxon>Burkholderiales</taxon>
        <taxon>Comamonadaceae</taxon>
        <taxon>Ramlibacter</taxon>
    </lineage>
</organism>
<gene>
    <name evidence="1" type="ORF">H8R02_16875</name>
</gene>
<dbReference type="AlphaFoldDB" id="A0A923S342"/>
<reference evidence="1" key="1">
    <citation type="submission" date="2020-08" db="EMBL/GenBank/DDBJ databases">
        <title>Ramlibacter sp. GTP1 16S ribosomal RNA gene genome sequencing and assembly.</title>
        <authorList>
            <person name="Kang M."/>
        </authorList>
    </citation>
    <scope>NUCLEOTIDE SEQUENCE</scope>
    <source>
        <strain evidence="1">GTP1</strain>
    </source>
</reference>
<evidence type="ECO:0000313" key="1">
    <source>
        <dbReference type="EMBL" id="MBC5766144.1"/>
    </source>
</evidence>
<dbReference type="RefSeq" id="WP_187082624.1">
    <property type="nucleotide sequence ID" value="NZ_JACORU010000006.1"/>
</dbReference>
<dbReference type="Proteomes" id="UP000596827">
    <property type="component" value="Unassembled WGS sequence"/>
</dbReference>
<proteinExistence type="predicted"/>
<keyword evidence="2" id="KW-1185">Reference proteome</keyword>
<evidence type="ECO:0000313" key="2">
    <source>
        <dbReference type="Proteomes" id="UP000596827"/>
    </source>
</evidence>
<name>A0A923S342_9BURK</name>